<keyword evidence="2" id="KW-1185">Reference proteome</keyword>
<proteinExistence type="predicted"/>
<dbReference type="AlphaFoldDB" id="A0A1Y6D748"/>
<gene>
    <name evidence="1" type="ORF">SAMN02949497_3069</name>
</gene>
<dbReference type="STRING" id="1760988.SAMN02949497_3069"/>
<dbReference type="Proteomes" id="UP000192923">
    <property type="component" value="Unassembled WGS sequence"/>
</dbReference>
<organism evidence="1 2">
    <name type="scientific">Methylomagnum ishizawai</name>
    <dbReference type="NCBI Taxonomy" id="1760988"/>
    <lineage>
        <taxon>Bacteria</taxon>
        <taxon>Pseudomonadati</taxon>
        <taxon>Pseudomonadota</taxon>
        <taxon>Gammaproteobacteria</taxon>
        <taxon>Methylococcales</taxon>
        <taxon>Methylococcaceae</taxon>
        <taxon>Methylomagnum</taxon>
    </lineage>
</organism>
<sequence length="269" mass="29496">MLMALPSENGAITFAAKRAEFIPIEGLRIYFPSNHQTRLEKVEYWLKRLHRDPVDWIRPSEEAWILDIDGAKIQFSSELAKSYPYSSDASWPRWLHGSVVISPEFEAGKDFAPRLAFLLTELAVSKAKAPSPQLNNMAGMVINHFIAGDYHMSSDQYHVSGQVGAVGPNANAEGNTFIQQWAQSTSNVDFQSLASELALLRAELRKEAQEIEHDQALASVASAELAAKQNDGPTTLKHLKSAGKWALDTATKIGTTVAAKAIQNALGIP</sequence>
<reference evidence="1 2" key="1">
    <citation type="submission" date="2016-12" db="EMBL/GenBank/DDBJ databases">
        <authorList>
            <person name="Song W.-J."/>
            <person name="Kurnit D.M."/>
        </authorList>
    </citation>
    <scope>NUCLEOTIDE SEQUENCE [LARGE SCALE GENOMIC DNA]</scope>
    <source>
        <strain evidence="1 2">175</strain>
    </source>
</reference>
<protein>
    <submittedName>
        <fullName evidence="1">Uncharacterized protein</fullName>
    </submittedName>
</protein>
<name>A0A1Y6D748_9GAMM</name>
<accession>A0A1Y6D748</accession>
<evidence type="ECO:0000313" key="1">
    <source>
        <dbReference type="EMBL" id="SMF95695.1"/>
    </source>
</evidence>
<dbReference type="EMBL" id="FXAM01000001">
    <property type="protein sequence ID" value="SMF95695.1"/>
    <property type="molecule type" value="Genomic_DNA"/>
</dbReference>
<evidence type="ECO:0000313" key="2">
    <source>
        <dbReference type="Proteomes" id="UP000192923"/>
    </source>
</evidence>